<dbReference type="InterPro" id="IPR001967">
    <property type="entry name" value="Peptidase_S11_N"/>
</dbReference>
<dbReference type="InterPro" id="IPR012907">
    <property type="entry name" value="Peptidase_S11_C"/>
</dbReference>
<evidence type="ECO:0000313" key="22">
    <source>
        <dbReference type="Proteomes" id="UP001055437"/>
    </source>
</evidence>
<dbReference type="GO" id="GO:0008360">
    <property type="term" value="P:regulation of cell shape"/>
    <property type="evidence" value="ECO:0007669"/>
    <property type="project" value="UniProtKB-KW"/>
</dbReference>
<sequence>MKKFIVTSLLTLIFFINFNVYTTSAEAVPTLEAEGVVLMDGTTGEIIYSKNPNTKYEPASTTKVMTALITLENCKLDDKVTIGSNPPEVDGTIIGVAKGEVYTVKELLLGLLLESGNDAAEALAEHISGSNEAFGKLMTKKAKELGANNTVFKNPSGLHEEGHVTTAYDLSLIMKTAYNNKDFLEISRTPYYIFKNNPNFDGSEKWANNKNHCINPNSPYYYEYAVSGKTGYTPEANHTYTSVAKKGDQVLIASFLNATDKDTQFRNVGELFQYGFDNFQTTKIVSKGEKLSEYKINDNITIPLLATTDVYFTQSKSDPKPIVSVTYENRDISKKTINKGDLLFNSSILVNNKDFAKIDLSSGIDRDYSFKVKVSEYLQKLKEDKPKLLIASFTFLIIILFLLFILKIIKKKRQRK</sequence>
<dbReference type="AlphaFoldDB" id="A0A9N7JLV6"/>
<keyword evidence="15" id="KW-1133">Transmembrane helix</keyword>
<evidence type="ECO:0000256" key="8">
    <source>
        <dbReference type="ARBA" id="ARBA00022960"/>
    </source>
</evidence>
<evidence type="ECO:0000256" key="1">
    <source>
        <dbReference type="ARBA" id="ARBA00004752"/>
    </source>
</evidence>
<dbReference type="Proteomes" id="UP001055437">
    <property type="component" value="Chromosome"/>
</dbReference>
<evidence type="ECO:0000256" key="7">
    <source>
        <dbReference type="ARBA" id="ARBA00022801"/>
    </source>
</evidence>
<proteinExistence type="inferred from homology"/>
<comment type="similarity">
    <text evidence="2 14">Belongs to the peptidase S11 family.</text>
</comment>
<accession>A0A9N7JLV6</accession>
<dbReference type="GO" id="GO:0009252">
    <property type="term" value="P:peptidoglycan biosynthetic process"/>
    <property type="evidence" value="ECO:0007669"/>
    <property type="project" value="UniProtKB-KW"/>
</dbReference>
<feature type="signal peptide" evidence="16">
    <location>
        <begin position="1"/>
        <end position="27"/>
    </location>
</feature>
<dbReference type="RefSeq" id="WP_066674135.1">
    <property type="nucleotide sequence ID" value="NZ_CABMIZ010000004.1"/>
</dbReference>
<evidence type="ECO:0000256" key="15">
    <source>
        <dbReference type="SAM" id="Phobius"/>
    </source>
</evidence>
<dbReference type="Pfam" id="PF00768">
    <property type="entry name" value="Peptidase_S11"/>
    <property type="match status" value="1"/>
</dbReference>
<keyword evidence="15" id="KW-0812">Transmembrane</keyword>
<evidence type="ECO:0000256" key="2">
    <source>
        <dbReference type="ARBA" id="ARBA00007164"/>
    </source>
</evidence>
<protein>
    <recommendedName>
        <fullName evidence="3">serine-type D-Ala-D-Ala carboxypeptidase</fullName>
        <ecNumber evidence="3">3.4.16.4</ecNumber>
    </recommendedName>
</protein>
<reference evidence="20" key="2">
    <citation type="submission" date="2022-06" db="EMBL/GenBank/DDBJ databases">
        <authorList>
            <person name="Holder M.E."/>
            <person name="Ajami N.J."/>
            <person name="Petrosino J.F."/>
        </authorList>
    </citation>
    <scope>NUCLEOTIDE SEQUENCE</scope>
    <source>
        <strain evidence="20">RMA 8861</strain>
    </source>
</reference>
<dbReference type="GO" id="GO:0009002">
    <property type="term" value="F:serine-type D-Ala-D-Ala carboxypeptidase activity"/>
    <property type="evidence" value="ECO:0007669"/>
    <property type="project" value="UniProtKB-EC"/>
</dbReference>
<feature type="transmembrane region" description="Helical" evidence="15">
    <location>
        <begin position="388"/>
        <end position="409"/>
    </location>
</feature>
<dbReference type="SUPFAM" id="SSF56601">
    <property type="entry name" value="beta-lactamase/transpeptidase-like"/>
    <property type="match status" value="1"/>
</dbReference>
<evidence type="ECO:0000256" key="5">
    <source>
        <dbReference type="ARBA" id="ARBA00022670"/>
    </source>
</evidence>
<evidence type="ECO:0000259" key="18">
    <source>
        <dbReference type="Pfam" id="PF07943"/>
    </source>
</evidence>
<keyword evidence="7" id="KW-0378">Hydrolase</keyword>
<evidence type="ECO:0000313" key="21">
    <source>
        <dbReference type="Proteomes" id="UP000280586"/>
    </source>
</evidence>
<gene>
    <name evidence="19" type="ORF">CP523_10695</name>
    <name evidence="20" type="ORF">NH397_03040</name>
</gene>
<evidence type="ECO:0000313" key="20">
    <source>
        <dbReference type="EMBL" id="USS01427.1"/>
    </source>
</evidence>
<dbReference type="GO" id="GO:0006508">
    <property type="term" value="P:proteolysis"/>
    <property type="evidence" value="ECO:0007669"/>
    <property type="project" value="UniProtKB-KW"/>
</dbReference>
<dbReference type="Proteomes" id="UP000280586">
    <property type="component" value="Chromosome"/>
</dbReference>
<keyword evidence="9" id="KW-0573">Peptidoglycan synthesis</keyword>
<dbReference type="Pfam" id="PF07943">
    <property type="entry name" value="PBP5_C"/>
    <property type="match status" value="1"/>
</dbReference>
<evidence type="ECO:0000256" key="3">
    <source>
        <dbReference type="ARBA" id="ARBA00012448"/>
    </source>
</evidence>
<keyword evidence="22" id="KW-1185">Reference proteome</keyword>
<feature type="active site" evidence="12">
    <location>
        <position position="115"/>
    </location>
</feature>
<dbReference type="InterPro" id="IPR018044">
    <property type="entry name" value="Peptidase_S11"/>
</dbReference>
<evidence type="ECO:0000256" key="13">
    <source>
        <dbReference type="PIRSR" id="PIRSR618044-2"/>
    </source>
</evidence>
<evidence type="ECO:0000256" key="14">
    <source>
        <dbReference type="RuleBase" id="RU004016"/>
    </source>
</evidence>
<organism evidence="19 21">
    <name type="scientific">Clostridium septicum</name>
    <dbReference type="NCBI Taxonomy" id="1504"/>
    <lineage>
        <taxon>Bacteria</taxon>
        <taxon>Bacillati</taxon>
        <taxon>Bacillota</taxon>
        <taxon>Clostridia</taxon>
        <taxon>Eubacteriales</taxon>
        <taxon>Clostridiaceae</taxon>
        <taxon>Clostridium</taxon>
    </lineage>
</organism>
<dbReference type="OrthoDB" id="9791132at2"/>
<evidence type="ECO:0000256" key="10">
    <source>
        <dbReference type="ARBA" id="ARBA00023316"/>
    </source>
</evidence>
<dbReference type="EC" id="3.4.16.4" evidence="3"/>
<feature type="active site" description="Proton acceptor" evidence="12">
    <location>
        <position position="63"/>
    </location>
</feature>
<feature type="binding site" evidence="13">
    <location>
        <position position="229"/>
    </location>
    <ligand>
        <name>substrate</name>
    </ligand>
</feature>
<evidence type="ECO:0000256" key="11">
    <source>
        <dbReference type="ARBA" id="ARBA00034000"/>
    </source>
</evidence>
<evidence type="ECO:0000256" key="16">
    <source>
        <dbReference type="SAM" id="SignalP"/>
    </source>
</evidence>
<keyword evidence="8" id="KW-0133">Cell shape</keyword>
<dbReference type="EMBL" id="CP023671">
    <property type="protein sequence ID" value="AYE34833.1"/>
    <property type="molecule type" value="Genomic_DNA"/>
</dbReference>
<keyword evidence="10" id="KW-0961">Cell wall biogenesis/degradation</keyword>
<evidence type="ECO:0000256" key="4">
    <source>
        <dbReference type="ARBA" id="ARBA00022645"/>
    </source>
</evidence>
<comment type="pathway">
    <text evidence="1">Cell wall biogenesis; peptidoglycan biosynthesis.</text>
</comment>
<feature type="domain" description="Peptidase S11 D-alanyl-D-alanine carboxypeptidase A N-terminal" evidence="17">
    <location>
        <begin position="25"/>
        <end position="259"/>
    </location>
</feature>
<dbReference type="GO" id="GO:0071555">
    <property type="term" value="P:cell wall organization"/>
    <property type="evidence" value="ECO:0007669"/>
    <property type="project" value="UniProtKB-KW"/>
</dbReference>
<feature type="domain" description="Peptidase S11 D-Ala-D-Ala carboxypeptidase A C-terminal" evidence="18">
    <location>
        <begin position="279"/>
        <end position="362"/>
    </location>
</feature>
<keyword evidence="5" id="KW-0645">Protease</keyword>
<evidence type="ECO:0000313" key="19">
    <source>
        <dbReference type="EMBL" id="AYE34833.1"/>
    </source>
</evidence>
<dbReference type="InterPro" id="IPR012338">
    <property type="entry name" value="Beta-lactam/transpept-like"/>
</dbReference>
<dbReference type="KEGG" id="csep:CP523_10695"/>
<dbReference type="GeneID" id="303561150"/>
<dbReference type="EMBL" id="CP099799">
    <property type="protein sequence ID" value="USS01427.1"/>
    <property type="molecule type" value="Genomic_DNA"/>
</dbReference>
<dbReference type="Gene3D" id="3.40.710.10">
    <property type="entry name" value="DD-peptidase/beta-lactamase superfamily"/>
    <property type="match status" value="1"/>
</dbReference>
<evidence type="ECO:0000259" key="17">
    <source>
        <dbReference type="Pfam" id="PF00768"/>
    </source>
</evidence>
<dbReference type="PRINTS" id="PR00725">
    <property type="entry name" value="DADACBPTASE1"/>
</dbReference>
<evidence type="ECO:0000256" key="9">
    <source>
        <dbReference type="ARBA" id="ARBA00022984"/>
    </source>
</evidence>
<reference evidence="19 21" key="1">
    <citation type="submission" date="2017-09" db="EMBL/GenBank/DDBJ databases">
        <authorList>
            <person name="Thomas P."/>
            <person name="Seyboldt C."/>
        </authorList>
    </citation>
    <scope>NUCLEOTIDE SEQUENCE [LARGE SCALE GENOMIC DNA]</scope>
    <source>
        <strain evidence="19 21">DSM 7534</strain>
    </source>
</reference>
<name>A0A9N7JLV6_CLOSE</name>
<comment type="catalytic activity">
    <reaction evidence="11">
        <text>Preferential cleavage: (Ac)2-L-Lys-D-Ala-|-D-Ala. Also transpeptidation of peptidyl-alanyl moieties that are N-acyl substituents of D-alanine.</text>
        <dbReference type="EC" id="3.4.16.4"/>
    </reaction>
</comment>
<evidence type="ECO:0000256" key="12">
    <source>
        <dbReference type="PIRSR" id="PIRSR618044-1"/>
    </source>
</evidence>
<keyword evidence="4 19" id="KW-0121">Carboxypeptidase</keyword>
<feature type="chain" id="PRO_5040202194" description="serine-type D-Ala-D-Ala carboxypeptidase" evidence="16">
    <location>
        <begin position="28"/>
        <end position="416"/>
    </location>
</feature>
<dbReference type="PANTHER" id="PTHR21581">
    <property type="entry name" value="D-ALANYL-D-ALANINE CARBOXYPEPTIDASE"/>
    <property type="match status" value="1"/>
</dbReference>
<feature type="active site" description="Acyl-ester intermediate" evidence="12">
    <location>
        <position position="60"/>
    </location>
</feature>
<dbReference type="PANTHER" id="PTHR21581:SF33">
    <property type="entry name" value="D-ALANYL-D-ALANINE CARBOXYPEPTIDASE DACB"/>
    <property type="match status" value="1"/>
</dbReference>
<evidence type="ECO:0000256" key="6">
    <source>
        <dbReference type="ARBA" id="ARBA00022729"/>
    </source>
</evidence>
<keyword evidence="6 16" id="KW-0732">Signal</keyword>
<keyword evidence="15" id="KW-0472">Membrane</keyword>